<dbReference type="PANTHER" id="PTHR11228">
    <property type="entry name" value="RADICAL SAM DOMAIN PROTEIN"/>
    <property type="match status" value="1"/>
</dbReference>
<dbReference type="EMBL" id="CP132938">
    <property type="protein sequence ID" value="XCB21007.1"/>
    <property type="molecule type" value="Genomic_DNA"/>
</dbReference>
<dbReference type="SFLD" id="SFLDS00029">
    <property type="entry name" value="Radical_SAM"/>
    <property type="match status" value="1"/>
</dbReference>
<reference evidence="7" key="2">
    <citation type="journal article" date="2024" name="Environ. Microbiol.">
        <title>Genome analysis and description of Tunturibacter gen. nov. expands the diversity of Terriglobia in tundra soils.</title>
        <authorList>
            <person name="Messyasz A."/>
            <person name="Mannisto M.K."/>
            <person name="Kerkhof L.J."/>
            <person name="Haggblom M.M."/>
        </authorList>
    </citation>
    <scope>NUCLEOTIDE SEQUENCE</scope>
    <source>
        <strain evidence="7">M8UP39</strain>
    </source>
</reference>
<keyword evidence="3" id="KW-0479">Metal-binding</keyword>
<dbReference type="InterPro" id="IPR058240">
    <property type="entry name" value="rSAM_sf"/>
</dbReference>
<evidence type="ECO:0000256" key="1">
    <source>
        <dbReference type="ARBA" id="ARBA00001966"/>
    </source>
</evidence>
<dbReference type="GO" id="GO:0046872">
    <property type="term" value="F:metal ion binding"/>
    <property type="evidence" value="ECO:0007669"/>
    <property type="project" value="UniProtKB-KW"/>
</dbReference>
<dbReference type="CDD" id="cd21109">
    <property type="entry name" value="SPASM"/>
    <property type="match status" value="1"/>
</dbReference>
<dbReference type="Pfam" id="PF13186">
    <property type="entry name" value="SPASM"/>
    <property type="match status" value="1"/>
</dbReference>
<dbReference type="InterPro" id="IPR013785">
    <property type="entry name" value="Aldolase_TIM"/>
</dbReference>
<evidence type="ECO:0000259" key="6">
    <source>
        <dbReference type="PROSITE" id="PS51918"/>
    </source>
</evidence>
<dbReference type="PANTHER" id="PTHR11228:SF7">
    <property type="entry name" value="PQQA PEPTIDE CYCLASE"/>
    <property type="match status" value="1"/>
</dbReference>
<dbReference type="GO" id="GO:0051536">
    <property type="term" value="F:iron-sulfur cluster binding"/>
    <property type="evidence" value="ECO:0007669"/>
    <property type="project" value="UniProtKB-KW"/>
</dbReference>
<name>A0AAU7YWR4_9BACT</name>
<gene>
    <name evidence="7" type="ORF">RBB81_15625</name>
</gene>
<dbReference type="AlphaFoldDB" id="A0AAU7YWR4"/>
<dbReference type="CDD" id="cd01335">
    <property type="entry name" value="Radical_SAM"/>
    <property type="match status" value="1"/>
</dbReference>
<dbReference type="KEGG" id="tgi:RBB81_15625"/>
<protein>
    <submittedName>
        <fullName evidence="7">Radical SAM protein</fullName>
    </submittedName>
</protein>
<keyword evidence="5" id="KW-0411">Iron-sulfur</keyword>
<evidence type="ECO:0000313" key="7">
    <source>
        <dbReference type="EMBL" id="XCB21007.1"/>
    </source>
</evidence>
<organism evidence="7">
    <name type="scientific">Tunturiibacter gelidiferens</name>
    <dbReference type="NCBI Taxonomy" id="3069689"/>
    <lineage>
        <taxon>Bacteria</taxon>
        <taxon>Pseudomonadati</taxon>
        <taxon>Acidobacteriota</taxon>
        <taxon>Terriglobia</taxon>
        <taxon>Terriglobales</taxon>
        <taxon>Acidobacteriaceae</taxon>
        <taxon>Tunturiibacter</taxon>
    </lineage>
</organism>
<dbReference type="InterPro" id="IPR007197">
    <property type="entry name" value="rSAM"/>
</dbReference>
<dbReference type="GO" id="GO:0003824">
    <property type="term" value="F:catalytic activity"/>
    <property type="evidence" value="ECO:0007669"/>
    <property type="project" value="InterPro"/>
</dbReference>
<dbReference type="Gene3D" id="3.20.20.70">
    <property type="entry name" value="Aldolase class I"/>
    <property type="match status" value="1"/>
</dbReference>
<keyword evidence="4" id="KW-0408">Iron</keyword>
<evidence type="ECO:0000256" key="3">
    <source>
        <dbReference type="ARBA" id="ARBA00022723"/>
    </source>
</evidence>
<comment type="cofactor">
    <cofactor evidence="1">
        <name>[4Fe-4S] cluster</name>
        <dbReference type="ChEBI" id="CHEBI:49883"/>
    </cofactor>
</comment>
<dbReference type="SFLD" id="SFLDG01067">
    <property type="entry name" value="SPASM/twitch_domain_containing"/>
    <property type="match status" value="1"/>
</dbReference>
<keyword evidence="2" id="KW-0949">S-adenosyl-L-methionine</keyword>
<dbReference type="InterPro" id="IPR023885">
    <property type="entry name" value="4Fe4S-binding_SPASM_dom"/>
</dbReference>
<dbReference type="Pfam" id="PF04055">
    <property type="entry name" value="Radical_SAM"/>
    <property type="match status" value="1"/>
</dbReference>
<dbReference type="PROSITE" id="PS51918">
    <property type="entry name" value="RADICAL_SAM"/>
    <property type="match status" value="1"/>
</dbReference>
<sequence>MSVLHEVSTPQSITSLVSAITNMPILILNVHSLCNCRCVMCDIWKRDTREQIQVENLERHRLSLQNLGVRQVVLTGGEPLLHNDLAALCTFFRDQGIRLTLLTTGLLLFKRANEVANLFDDIIISLDGPRQVHDNIRKVGGAFDLIDKGIAAVRQYNPYLPITCRTTVQKANHNHLRETVNAAKAMGLNSISFLAADLTSEAFNRPLVWPIERQSQIGLSADEITVLEVEIEHLILEYRVDFDQRFIVESAAKLRKISRRFREHLGQLSPKAPVCNAPWVSAVLEIDGAVRPCFFHNSIGNMTHSALEDVVNGKVAKEFRASLNVETNPICQRCVCSLNYSTVSDNPTN</sequence>
<dbReference type="SUPFAM" id="SSF102114">
    <property type="entry name" value="Radical SAM enzymes"/>
    <property type="match status" value="1"/>
</dbReference>
<evidence type="ECO:0000256" key="4">
    <source>
        <dbReference type="ARBA" id="ARBA00023004"/>
    </source>
</evidence>
<evidence type="ECO:0000256" key="5">
    <source>
        <dbReference type="ARBA" id="ARBA00023014"/>
    </source>
</evidence>
<feature type="domain" description="Radical SAM core" evidence="6">
    <location>
        <begin position="20"/>
        <end position="234"/>
    </location>
</feature>
<reference evidence="7" key="1">
    <citation type="submission" date="2023-08" db="EMBL/GenBank/DDBJ databases">
        <authorList>
            <person name="Messyasz A."/>
            <person name="Mannisto M.K."/>
            <person name="Kerkhof L.J."/>
            <person name="Haggblom M."/>
        </authorList>
    </citation>
    <scope>NUCLEOTIDE SEQUENCE</scope>
    <source>
        <strain evidence="7">M8UP39</strain>
    </source>
</reference>
<proteinExistence type="predicted"/>
<dbReference type="RefSeq" id="WP_353071314.1">
    <property type="nucleotide sequence ID" value="NZ_CP132938.1"/>
</dbReference>
<evidence type="ECO:0000256" key="2">
    <source>
        <dbReference type="ARBA" id="ARBA00022691"/>
    </source>
</evidence>
<accession>A0AAU7YWR4</accession>
<dbReference type="InterPro" id="IPR050377">
    <property type="entry name" value="Radical_SAM_PqqE_MftC-like"/>
</dbReference>